<evidence type="ECO:0000256" key="31">
    <source>
        <dbReference type="PROSITE-ProRule" id="PRU10141"/>
    </source>
</evidence>
<evidence type="ECO:0000256" key="14">
    <source>
        <dbReference type="ARBA" id="ARBA00022771"/>
    </source>
</evidence>
<dbReference type="OrthoDB" id="63267at2759"/>
<evidence type="ECO:0000259" key="38">
    <source>
        <dbReference type="PROSITE" id="PS51860"/>
    </source>
</evidence>
<dbReference type="GO" id="GO:0007165">
    <property type="term" value="P:signal transduction"/>
    <property type="evidence" value="ECO:0007669"/>
    <property type="project" value="InterPro"/>
</dbReference>
<feature type="compositionally biased region" description="Low complexity" evidence="32">
    <location>
        <begin position="1081"/>
        <end position="1092"/>
    </location>
</feature>
<evidence type="ECO:0000256" key="26">
    <source>
        <dbReference type="ARBA" id="ARBA00047470"/>
    </source>
</evidence>
<feature type="compositionally biased region" description="Gly residues" evidence="32">
    <location>
        <begin position="769"/>
        <end position="778"/>
    </location>
</feature>
<evidence type="ECO:0000256" key="10">
    <source>
        <dbReference type="ARBA" id="ARBA00022692"/>
    </source>
</evidence>
<keyword evidence="14" id="KW-0863">Zinc-finger</keyword>
<dbReference type="InterPro" id="IPR000961">
    <property type="entry name" value="AGC-kinase_C"/>
</dbReference>
<dbReference type="InterPro" id="IPR011009">
    <property type="entry name" value="Kinase-like_dom_sf"/>
</dbReference>
<dbReference type="InterPro" id="IPR046349">
    <property type="entry name" value="C1-like_sf"/>
</dbReference>
<dbReference type="SMART" id="SM00742">
    <property type="entry name" value="Hr1"/>
    <property type="match status" value="2"/>
</dbReference>
<dbReference type="GO" id="GO:0004697">
    <property type="term" value="F:diacylglycerol-dependent serine/threonine kinase activity"/>
    <property type="evidence" value="ECO:0007669"/>
    <property type="project" value="UniProtKB-EC"/>
</dbReference>
<feature type="region of interest" description="Disordered" evidence="32">
    <location>
        <begin position="408"/>
        <end position="500"/>
    </location>
</feature>
<keyword evidence="17" id="KW-0862">Zinc</keyword>
<dbReference type="InterPro" id="IPR017441">
    <property type="entry name" value="Protein_kinase_ATP_BS"/>
</dbReference>
<keyword evidence="19 29" id="KW-1133">Transmembrane helix</keyword>
<dbReference type="PANTHER" id="PTHR24351">
    <property type="entry name" value="RIBOSOMAL PROTEIN S6 KINASE"/>
    <property type="match status" value="1"/>
</dbReference>
<keyword evidence="8 29" id="KW-0808">Transferase</keyword>
<keyword evidence="18 31" id="KW-0067">ATP-binding</keyword>
<feature type="binding site" evidence="29">
    <location>
        <begin position="190"/>
        <end position="191"/>
    </location>
    <ligand>
        <name>S-adenosyl-L-methionine</name>
        <dbReference type="ChEBI" id="CHEBI:59789"/>
    </ligand>
</feature>
<dbReference type="GeneID" id="24107550"/>
<feature type="compositionally biased region" description="Low complexity" evidence="32">
    <location>
        <begin position="1140"/>
        <end position="1152"/>
    </location>
</feature>
<dbReference type="Pfam" id="PF04191">
    <property type="entry name" value="PEMT"/>
    <property type="match status" value="1"/>
</dbReference>
<dbReference type="SUPFAM" id="SSF56112">
    <property type="entry name" value="Protein kinase-like (PK-like)"/>
    <property type="match status" value="1"/>
</dbReference>
<dbReference type="InterPro" id="IPR017892">
    <property type="entry name" value="Pkinase_C"/>
</dbReference>
<evidence type="ECO:0000259" key="34">
    <source>
        <dbReference type="PROSITE" id="PS50004"/>
    </source>
</evidence>
<evidence type="ECO:0000256" key="12">
    <source>
        <dbReference type="ARBA" id="ARBA00022737"/>
    </source>
</evidence>
<evidence type="ECO:0000256" key="17">
    <source>
        <dbReference type="ARBA" id="ARBA00022833"/>
    </source>
</evidence>
<evidence type="ECO:0000256" key="29">
    <source>
        <dbReference type="HAMAP-Rule" id="MF_03216"/>
    </source>
</evidence>
<evidence type="ECO:0000256" key="24">
    <source>
        <dbReference type="ARBA" id="ARBA00023264"/>
    </source>
</evidence>
<dbReference type="eggNOG" id="KOG0694">
    <property type="taxonomic scope" value="Eukaryota"/>
</dbReference>
<dbReference type="Proteomes" id="UP000014071">
    <property type="component" value="Unassembled WGS sequence"/>
</dbReference>
<feature type="transmembrane region" description="Helical" evidence="33">
    <location>
        <begin position="161"/>
        <end position="186"/>
    </location>
</feature>
<dbReference type="PROSITE" id="PS51285">
    <property type="entry name" value="AGC_KINASE_CTER"/>
    <property type="match status" value="1"/>
</dbReference>
<dbReference type="InterPro" id="IPR007318">
    <property type="entry name" value="Phopholipid_MeTrfase"/>
</dbReference>
<comment type="subcellular location">
    <subcellularLocation>
        <location evidence="29">Endoplasmic reticulum membrane</location>
        <topology evidence="29">Multi-pass membrane protein</topology>
    </subcellularLocation>
    <subcellularLocation>
        <location evidence="29">Mitochondrion membrane</location>
        <topology evidence="29">Multi-pass membrane protein</topology>
    </subcellularLocation>
</comment>
<dbReference type="GO" id="GO:0000773">
    <property type="term" value="F:phosphatidyl-N-methylethanolamine N-methyltransferase activity"/>
    <property type="evidence" value="ECO:0007669"/>
    <property type="project" value="UniProtKB-UniRule"/>
</dbReference>
<comment type="catalytic activity">
    <reaction evidence="26">
        <text>L-seryl-[protein] + ATP = O-phospho-L-seryl-[protein] + ADP + H(+)</text>
        <dbReference type="Rhea" id="RHEA:17989"/>
        <dbReference type="Rhea" id="RHEA-COMP:9863"/>
        <dbReference type="Rhea" id="RHEA-COMP:11604"/>
        <dbReference type="ChEBI" id="CHEBI:15378"/>
        <dbReference type="ChEBI" id="CHEBI:29999"/>
        <dbReference type="ChEBI" id="CHEBI:30616"/>
        <dbReference type="ChEBI" id="CHEBI:83421"/>
        <dbReference type="ChEBI" id="CHEBI:456216"/>
        <dbReference type="EC" id="2.7.11.13"/>
    </reaction>
</comment>
<keyword evidence="13 31" id="KW-0547">Nucleotide-binding</keyword>
<dbReference type="FunFam" id="1.20.120.1630:FF:000005">
    <property type="entry name" value="Phosphatidylethanolamine N-methyltransferase"/>
    <property type="match status" value="1"/>
</dbReference>
<evidence type="ECO:0000256" key="23">
    <source>
        <dbReference type="ARBA" id="ARBA00023209"/>
    </source>
</evidence>
<dbReference type="Pfam" id="PF00069">
    <property type="entry name" value="Pkinase"/>
    <property type="match status" value="1"/>
</dbReference>
<dbReference type="Gene3D" id="1.20.120.1630">
    <property type="match status" value="1"/>
</dbReference>
<comment type="catalytic activity">
    <reaction evidence="25">
        <text>L-threonyl-[protein] + ATP = O-phospho-L-threonyl-[protein] + ADP + H(+)</text>
        <dbReference type="Rhea" id="RHEA:46608"/>
        <dbReference type="Rhea" id="RHEA-COMP:11060"/>
        <dbReference type="Rhea" id="RHEA-COMP:11605"/>
        <dbReference type="ChEBI" id="CHEBI:15378"/>
        <dbReference type="ChEBI" id="CHEBI:30013"/>
        <dbReference type="ChEBI" id="CHEBI:30616"/>
        <dbReference type="ChEBI" id="CHEBI:61977"/>
        <dbReference type="ChEBI" id="CHEBI:456216"/>
        <dbReference type="EC" id="2.7.11.13"/>
    </reaction>
</comment>
<feature type="binding site" evidence="29">
    <location>
        <begin position="108"/>
        <end position="110"/>
    </location>
    <ligand>
        <name>S-adenosyl-L-methionine</name>
        <dbReference type="ChEBI" id="CHEBI:59789"/>
    </ligand>
</feature>
<dbReference type="GO" id="GO:0005524">
    <property type="term" value="F:ATP binding"/>
    <property type="evidence" value="ECO:0007669"/>
    <property type="project" value="UniProtKB-UniRule"/>
</dbReference>
<dbReference type="InterPro" id="IPR035892">
    <property type="entry name" value="C2_domain_sf"/>
</dbReference>
<dbReference type="InterPro" id="IPR011072">
    <property type="entry name" value="HR1_rho-bd"/>
</dbReference>
<accession>R9P0N9</accession>
<evidence type="ECO:0000256" key="9">
    <source>
        <dbReference type="ARBA" id="ARBA00022691"/>
    </source>
</evidence>
<evidence type="ECO:0000256" key="25">
    <source>
        <dbReference type="ARBA" id="ARBA00047272"/>
    </source>
</evidence>
<keyword evidence="16 29" id="KW-0256">Endoplasmic reticulum</keyword>
<feature type="domain" description="C2" evidence="34">
    <location>
        <begin position="623"/>
        <end position="743"/>
    </location>
</feature>
<feature type="topological domain" description="Cytoplasmic" evidence="29">
    <location>
        <begin position="77"/>
        <end position="103"/>
    </location>
</feature>
<evidence type="ECO:0000259" key="37">
    <source>
        <dbReference type="PROSITE" id="PS51285"/>
    </source>
</evidence>
<feature type="domain" description="AGC-kinase C-terminal" evidence="37">
    <location>
        <begin position="1516"/>
        <end position="1582"/>
    </location>
</feature>
<keyword evidence="22 29" id="KW-0472">Membrane</keyword>
<feature type="compositionally biased region" description="Polar residues" evidence="32">
    <location>
        <begin position="421"/>
        <end position="449"/>
    </location>
</feature>
<dbReference type="GO" id="GO:0008270">
    <property type="term" value="F:zinc ion binding"/>
    <property type="evidence" value="ECO:0007669"/>
    <property type="project" value="UniProtKB-KW"/>
</dbReference>
<evidence type="ECO:0000256" key="15">
    <source>
        <dbReference type="ARBA" id="ARBA00022777"/>
    </source>
</evidence>
<keyword evidence="10 29" id="KW-0812">Transmembrane</keyword>
<dbReference type="PROSITE" id="PS00107">
    <property type="entry name" value="PROTEIN_KINASE_ATP"/>
    <property type="match status" value="1"/>
</dbReference>
<dbReference type="CDD" id="cd20823">
    <property type="entry name" value="C1_ScPKC1-like_rpt2"/>
    <property type="match status" value="1"/>
</dbReference>
<dbReference type="InterPro" id="IPR024960">
    <property type="entry name" value="PEMT/MFAP"/>
</dbReference>
<feature type="domain" description="REM-1" evidence="38">
    <location>
        <begin position="542"/>
        <end position="619"/>
    </location>
</feature>
<evidence type="ECO:0000256" key="11">
    <source>
        <dbReference type="ARBA" id="ARBA00022723"/>
    </source>
</evidence>
<feature type="compositionally biased region" description="Low complexity" evidence="32">
    <location>
        <begin position="453"/>
        <end position="466"/>
    </location>
</feature>
<feature type="transmembrane region" description="Helical" evidence="33">
    <location>
        <begin position="59"/>
        <end position="76"/>
    </location>
</feature>
<dbReference type="PROSITE" id="PS50004">
    <property type="entry name" value="C2"/>
    <property type="match status" value="1"/>
</dbReference>
<dbReference type="Gene3D" id="1.10.510.10">
    <property type="entry name" value="Transferase(Phosphotransferase) domain 1"/>
    <property type="match status" value="1"/>
</dbReference>
<feature type="topological domain" description="Lumenal" evidence="29">
    <location>
        <begin position="125"/>
        <end position="167"/>
    </location>
</feature>
<evidence type="ECO:0000256" key="33">
    <source>
        <dbReference type="SAM" id="Phobius"/>
    </source>
</evidence>
<feature type="binding site" evidence="31">
    <location>
        <position position="1285"/>
    </location>
    <ligand>
        <name>ATP</name>
        <dbReference type="ChEBI" id="CHEBI:30616"/>
    </ligand>
</feature>
<dbReference type="eggNOG" id="KOG4142">
    <property type="taxonomic scope" value="Eukaryota"/>
</dbReference>
<evidence type="ECO:0000256" key="27">
    <source>
        <dbReference type="ARBA" id="ARBA00051252"/>
    </source>
</evidence>
<dbReference type="PROSITE" id="PS50011">
    <property type="entry name" value="PROTEIN_KINASE_DOM"/>
    <property type="match status" value="1"/>
</dbReference>
<evidence type="ECO:0000256" key="4">
    <source>
        <dbReference type="ARBA" id="ARBA00022516"/>
    </source>
</evidence>
<dbReference type="CDD" id="cd20822">
    <property type="entry name" value="C1_ScPKC1-like_rpt1"/>
    <property type="match status" value="1"/>
</dbReference>
<dbReference type="FunFam" id="3.30.60.20:FF:000034">
    <property type="entry name" value="Protein kinase C"/>
    <property type="match status" value="1"/>
</dbReference>
<evidence type="ECO:0000256" key="1">
    <source>
        <dbReference type="ARBA" id="ARBA00004969"/>
    </source>
</evidence>
<dbReference type="SUPFAM" id="SSF49562">
    <property type="entry name" value="C2 domain (Calcium/lipid-binding domain, CaLB)"/>
    <property type="match status" value="1"/>
</dbReference>
<feature type="compositionally biased region" description="Low complexity" evidence="32">
    <location>
        <begin position="1196"/>
        <end position="1222"/>
    </location>
</feature>
<evidence type="ECO:0000313" key="39">
    <source>
        <dbReference type="EMBL" id="GAC94684.1"/>
    </source>
</evidence>
<keyword evidence="4 29" id="KW-0444">Lipid biosynthesis</keyword>
<evidence type="ECO:0000256" key="3">
    <source>
        <dbReference type="ARBA" id="ARBA00005490"/>
    </source>
</evidence>
<dbReference type="Pfam" id="PF00168">
    <property type="entry name" value="C2"/>
    <property type="match status" value="1"/>
</dbReference>
<evidence type="ECO:0000256" key="21">
    <source>
        <dbReference type="ARBA" id="ARBA00023128"/>
    </source>
</evidence>
<comment type="catalytic activity">
    <reaction evidence="27">
        <text>a 1,2-diacyl-sn-glycero-3-phospho-N,N-dimethylethanolamine + S-adenosyl-L-methionine = a 1,2-diacyl-sn-glycero-3-phosphocholine + S-adenosyl-L-homocysteine + H(+)</text>
        <dbReference type="Rhea" id="RHEA:32739"/>
        <dbReference type="ChEBI" id="CHEBI:15378"/>
        <dbReference type="ChEBI" id="CHEBI:57643"/>
        <dbReference type="ChEBI" id="CHEBI:57856"/>
        <dbReference type="ChEBI" id="CHEBI:59789"/>
        <dbReference type="ChEBI" id="CHEBI:64572"/>
        <dbReference type="EC" id="2.1.1.71"/>
    </reaction>
</comment>
<evidence type="ECO:0000256" key="30">
    <source>
        <dbReference type="PROSITE-ProRule" id="PRU01207"/>
    </source>
</evidence>
<evidence type="ECO:0000259" key="35">
    <source>
        <dbReference type="PROSITE" id="PS50011"/>
    </source>
</evidence>
<keyword evidence="7 29" id="KW-0489">Methyltransferase</keyword>
<evidence type="ECO:0000256" key="22">
    <source>
        <dbReference type="ARBA" id="ARBA00023136"/>
    </source>
</evidence>
<dbReference type="EC" id="2.1.1.71" evidence="29"/>
<keyword evidence="9 29" id="KW-0949">S-adenosyl-L-methionine</keyword>
<comment type="similarity">
    <text evidence="29">Belongs to the class VI-like SAM-binding methyltransferase superfamily. PEMT/PEM2 methyltransferase family.</text>
</comment>
<keyword evidence="20 29" id="KW-0443">Lipid metabolism</keyword>
<dbReference type="CDD" id="cd05570">
    <property type="entry name" value="STKc_PKC"/>
    <property type="match status" value="1"/>
</dbReference>
<dbReference type="CDD" id="cd11620">
    <property type="entry name" value="HR1_PKC-like_2_fungi"/>
    <property type="match status" value="1"/>
</dbReference>
<evidence type="ECO:0000256" key="16">
    <source>
        <dbReference type="ARBA" id="ARBA00022824"/>
    </source>
</evidence>
<feature type="topological domain" description="Lumenal" evidence="29">
    <location>
        <begin position="1"/>
        <end position="21"/>
    </location>
</feature>
<proteinExistence type="inferred from homology"/>
<dbReference type="SMART" id="SM00220">
    <property type="entry name" value="S_TKc"/>
    <property type="match status" value="1"/>
</dbReference>
<dbReference type="UniPathway" id="UPA00753"/>
<dbReference type="PROSITE" id="PS51599">
    <property type="entry name" value="SAM_PEMT_PEM2"/>
    <property type="match status" value="1"/>
</dbReference>
<dbReference type="GO" id="GO:0106310">
    <property type="term" value="F:protein serine kinase activity"/>
    <property type="evidence" value="ECO:0007669"/>
    <property type="project" value="RHEA"/>
</dbReference>
<dbReference type="SUPFAM" id="SSF57889">
    <property type="entry name" value="Cysteine-rich domain"/>
    <property type="match status" value="2"/>
</dbReference>
<dbReference type="EMBL" id="DF238785">
    <property type="protein sequence ID" value="GAC94684.1"/>
    <property type="molecule type" value="Genomic_DNA"/>
</dbReference>
<dbReference type="Gene3D" id="2.60.40.150">
    <property type="entry name" value="C2 domain"/>
    <property type="match status" value="1"/>
</dbReference>
<dbReference type="HAMAP" id="MF_03216">
    <property type="entry name" value="PLMT"/>
    <property type="match status" value="1"/>
</dbReference>
<keyword evidence="11" id="KW-0479">Metal-binding</keyword>
<evidence type="ECO:0000256" key="19">
    <source>
        <dbReference type="ARBA" id="ARBA00022989"/>
    </source>
</evidence>
<dbReference type="PROSITE" id="PS00479">
    <property type="entry name" value="ZF_DAG_PE_1"/>
    <property type="match status" value="1"/>
</dbReference>
<evidence type="ECO:0000259" key="36">
    <source>
        <dbReference type="PROSITE" id="PS50081"/>
    </source>
</evidence>
<feature type="compositionally biased region" description="Low complexity" evidence="32">
    <location>
        <begin position="1168"/>
        <end position="1188"/>
    </location>
</feature>
<dbReference type="InterPro" id="IPR000008">
    <property type="entry name" value="C2_dom"/>
</dbReference>
<dbReference type="PROSITE" id="PS51860">
    <property type="entry name" value="REM_1"/>
    <property type="match status" value="1"/>
</dbReference>
<evidence type="ECO:0000256" key="6">
    <source>
        <dbReference type="ARBA" id="ARBA00022553"/>
    </source>
</evidence>
<dbReference type="InterPro" id="IPR037312">
    <property type="entry name" value="PKC-like_HR1"/>
</dbReference>
<comment type="catalytic activity">
    <reaction evidence="28 29">
        <text>a 1,2-diacyl-sn-glycero-3-phospho-N-methylethanolamine + S-adenosyl-L-methionine = a 1,2-diacyl-sn-glycero-3-phospho-N,N-dimethylethanolamine + S-adenosyl-L-homocysteine + H(+)</text>
        <dbReference type="Rhea" id="RHEA:32735"/>
        <dbReference type="ChEBI" id="CHEBI:15378"/>
        <dbReference type="ChEBI" id="CHEBI:57856"/>
        <dbReference type="ChEBI" id="CHEBI:59789"/>
        <dbReference type="ChEBI" id="CHEBI:64572"/>
        <dbReference type="ChEBI" id="CHEBI:64573"/>
        <dbReference type="EC" id="2.1.1.71"/>
    </reaction>
</comment>
<dbReference type="FunFam" id="1.10.510.10:FF:000101">
    <property type="entry name" value="Protein kinase C"/>
    <property type="match status" value="1"/>
</dbReference>
<reference evidence="40" key="1">
    <citation type="journal article" date="2013" name="Genome Announc.">
        <title>Draft genome sequence of the basidiomycetous yeast-like fungus Pseudozyma hubeiensis SY62, which produces an abundant amount of the biosurfactant mannosylerythritol lipids.</title>
        <authorList>
            <person name="Konishi M."/>
            <person name="Hatada Y."/>
            <person name="Horiuchi J."/>
        </authorList>
    </citation>
    <scope>NUCLEOTIDE SEQUENCE [LARGE SCALE GENOMIC DNA]</scope>
    <source>
        <strain evidence="40">SY62</strain>
    </source>
</reference>
<comment type="similarity">
    <text evidence="3">Belongs to the protein kinase superfamily. AGC Ser/Thr protein kinase family. PKC subfamily.</text>
</comment>
<evidence type="ECO:0000256" key="20">
    <source>
        <dbReference type="ARBA" id="ARBA00023098"/>
    </source>
</evidence>
<sequence>MASLFYKSSPYVVPGVIDLTQPSLWIAVGSICFNPLYWNIVAQNEYHNKTITKLLGGRRYLGCYLLAVSIFSLGIVRDHLYNVALKHQPTHPLLQQAWVKPAAAVLFASGNIFVLSSMWALGVTGTYLGDYFGILMESIVTGFPFNVMANPMYWGSSMSFVAVALWFGKPAGLLLSVLVVIVYTLALRFEEPFTANIYKQADKKKRAEAEKQALLESEGPASGTRNRVAWVKASMLLYRCSVTFKDDDRHVESRVNAAEWCSCPWLLGWSKVISSRRTTSEQPGESIASTTPPQHSFVAYLSALRFSLRQTSPHRARAPSCLRSLQPASRILPRIRDRTASSIGFEDPSDSKVAEVYARIQTQRRIMEGNQALRAATNNPDVIRQAESQIREAQRNISYLQESLNSLKSRRASGGPGFRTGSPTGSTTPADSRQSFASSKTSGGASSIGQARPYPGDSSSSYLGSDPPSPAVNPRRYDGRPPPPPTHDNGAYAGPDGSYSQYANQGPYGAAYAVGSPETWQPAMHRMGTSARRNFTNLDLIKDETPHTTAKISRMLHQLEFKLQIEKQYKQGIDKMAKLYQAEGDRKSRNDAESKRIESQSKIVLLQQALKRYKQLHVMEEEEDNASPESVENRKQNLRKPLSGTLQISIRSARDIDHAPVPRGSRSVRESTVVIKVEDTPRARTHPSRNERWQEDFEIPVDNANELEVTVYDKVGNAHPVPVGMLWIRISDIVEEQRKKKFGQVPDASQHGHGASEGWVTADSVQPRGGPGGFGPGSGLNADGAYNTPAGVPVQNGPTDGVEAWFAVEPAGAIYLRLNFIKQNVRKRPYDARLGRQGAFRKRKEDVAEINGHKFVSRQFYQVLRCALCGEFLLNAAGSQCEDCRYACHKKCAQKVVTKCISKSNAEADRDEVKINHRIPHRFEPITNLSANWCCHCGYILPLGRKNARKCSECDITCHTDCAHLVPDFCGMSMEMANQLLSDIETINRVKSSAKTQQQYQQPPQQQQQLPPPSSASSQNLYGNGGNAMGAAPPGRVPAPQLPPFATAGPDGRISGLEKQTQQMSLKPGAGEPPYGSAPSQRMQAVEQQQQQRPGAGPNFGGRPQPPRVGEVMPPSSADGRMSDMSRPPRPLPQPSNAGSPMQQPPSQQQQQTGMYGARPQPPSGYAQQPVPSQQQPPQMHQMPPSQSTLNVVPRPQQQQPQQPQSQGPPSSAINQQQQQHMGVGGGGAMVPAGAPQQQPPRMLPSSRRKIGLDDFNFLAVLGKGNFGKVMLAEEKRSGHLYAIKVLKKEFIIENDEVESTKSEKRVFLAAARERHPFLLGLHSCFQTTTRVYFVMEYISGGDLMLHIQREPFTPRRAKFYAAEVLLALEYFHKQGIIYRDLKLDNIMLTLDGHIKVADYGLCKEEMWYGNTTSTFCGTPEFMAPEILLEQRYGRAVDWWAFGILIYEMLLGQAPFRGDDEDEIFDAILEDEPLYPLHMPADSVSILEKLLTRDPARRLGSGPTDAAEIKAHPFFRDINWDDMFNKRVPPPFCPTLKNPSDTSWFDTEFTSEKPTLTPVHSVLSAQDQAEFQSFSWTAPHVL</sequence>
<feature type="topological domain" description="Lumenal" evidence="29">
    <location>
        <begin position="43"/>
        <end position="54"/>
    </location>
</feature>
<feature type="domain" description="Phorbol-ester/DAG-type" evidence="36">
    <location>
        <begin position="920"/>
        <end position="970"/>
    </location>
</feature>
<keyword evidence="21 29" id="KW-0496">Mitochondrion</keyword>
<keyword evidence="30" id="KW-0175">Coiled coil</keyword>
<name>R9P0N9_PSEHS</name>
<evidence type="ECO:0000256" key="2">
    <source>
        <dbReference type="ARBA" id="ARBA00005189"/>
    </source>
</evidence>
<dbReference type="InterPro" id="IPR037778">
    <property type="entry name" value="C2_fungal_PKC"/>
</dbReference>
<evidence type="ECO:0000256" key="8">
    <source>
        <dbReference type="ARBA" id="ARBA00022679"/>
    </source>
</evidence>
<dbReference type="RefSeq" id="XP_012188271.1">
    <property type="nucleotide sequence ID" value="XM_012332881.1"/>
</dbReference>
<feature type="region of interest" description="Disordered" evidence="32">
    <location>
        <begin position="741"/>
        <end position="790"/>
    </location>
</feature>
<comment type="function">
    <text evidence="29">Catalyzes the second two steps of the methylation pathway of phosphatidylcholine biosynthesis, the SAM-dependent methylation of phosphatidylmonomethylethanolamine (PMME) to phosphatidyldimethylethanolamine (PDME) and of PDME to phosphatidylcholine (PC).</text>
</comment>
<dbReference type="CDD" id="cd08689">
    <property type="entry name" value="C2_fungal_Pkc1p"/>
    <property type="match status" value="1"/>
</dbReference>
<dbReference type="SMART" id="SM00239">
    <property type="entry name" value="C2"/>
    <property type="match status" value="1"/>
</dbReference>
<dbReference type="InterPro" id="IPR008271">
    <property type="entry name" value="Ser/Thr_kinase_AS"/>
</dbReference>
<dbReference type="Gene3D" id="3.30.200.20">
    <property type="entry name" value="Phosphorylase Kinase, domain 1"/>
    <property type="match status" value="1"/>
</dbReference>
<evidence type="ECO:0000256" key="28">
    <source>
        <dbReference type="ARBA" id="ARBA00052459"/>
    </source>
</evidence>
<protein>
    <recommendedName>
        <fullName evidence="29">Phosphatidyl-N-methylethanolamine N-methyltransferase</fullName>
        <ecNumber evidence="29">2.1.1.71</ecNumber>
    </recommendedName>
    <alternativeName>
        <fullName evidence="29">Phospholipid methyltransferase</fullName>
        <shortName evidence="29">PLMT</shortName>
    </alternativeName>
</protein>
<dbReference type="FunFam" id="1.10.287.160:FF:000004">
    <property type="entry name" value="Protein kinase C"/>
    <property type="match status" value="1"/>
</dbReference>
<dbReference type="Pfam" id="PF00433">
    <property type="entry name" value="Pkinase_C"/>
    <property type="match status" value="1"/>
</dbReference>
<keyword evidence="5" id="KW-0723">Serine/threonine-protein kinase</keyword>
<evidence type="ECO:0000256" key="18">
    <source>
        <dbReference type="ARBA" id="ARBA00022840"/>
    </source>
</evidence>
<feature type="compositionally biased region" description="Low complexity" evidence="32">
    <location>
        <begin position="997"/>
        <end position="1019"/>
    </location>
</feature>
<keyword evidence="40" id="KW-1185">Reference proteome</keyword>
<comment type="pathway">
    <text evidence="2">Lipid metabolism.</text>
</comment>
<dbReference type="HOGENOM" id="CLU_000288_54_0_1"/>
<dbReference type="PROSITE" id="PS00108">
    <property type="entry name" value="PROTEIN_KINASE_ST"/>
    <property type="match status" value="1"/>
</dbReference>
<dbReference type="GO" id="GO:0032259">
    <property type="term" value="P:methylation"/>
    <property type="evidence" value="ECO:0007669"/>
    <property type="project" value="UniProtKB-KW"/>
</dbReference>
<evidence type="ECO:0000313" key="40">
    <source>
        <dbReference type="Proteomes" id="UP000014071"/>
    </source>
</evidence>
<dbReference type="SMART" id="SM00133">
    <property type="entry name" value="S_TK_X"/>
    <property type="match status" value="1"/>
</dbReference>
<dbReference type="GO" id="GO:0006656">
    <property type="term" value="P:phosphatidylcholine biosynthetic process"/>
    <property type="evidence" value="ECO:0007669"/>
    <property type="project" value="UniProtKB-UniRule"/>
</dbReference>
<feature type="domain" description="Phorbol-ester/DAG-type" evidence="36">
    <location>
        <begin position="852"/>
        <end position="900"/>
    </location>
</feature>
<dbReference type="Pfam" id="PF00130">
    <property type="entry name" value="C1_1"/>
    <property type="match status" value="2"/>
</dbReference>
<dbReference type="GO" id="GO:0005789">
    <property type="term" value="C:endoplasmic reticulum membrane"/>
    <property type="evidence" value="ECO:0007669"/>
    <property type="project" value="UniProtKB-SubCell"/>
</dbReference>
<keyword evidence="15 39" id="KW-0418">Kinase</keyword>
<organism evidence="39 40">
    <name type="scientific">Pseudozyma hubeiensis (strain SY62)</name>
    <name type="common">Yeast</name>
    <dbReference type="NCBI Taxonomy" id="1305764"/>
    <lineage>
        <taxon>Eukaryota</taxon>
        <taxon>Fungi</taxon>
        <taxon>Dikarya</taxon>
        <taxon>Basidiomycota</taxon>
        <taxon>Ustilaginomycotina</taxon>
        <taxon>Ustilaginomycetes</taxon>
        <taxon>Ustilaginales</taxon>
        <taxon>Ustilaginaceae</taxon>
        <taxon>Pseudozyma</taxon>
    </lineage>
</organism>
<feature type="domain" description="Protein kinase" evidence="35">
    <location>
        <begin position="1256"/>
        <end position="1515"/>
    </location>
</feature>
<dbReference type="InterPro" id="IPR000719">
    <property type="entry name" value="Prot_kinase_dom"/>
</dbReference>
<dbReference type="GO" id="GO:0009272">
    <property type="term" value="P:fungal-type cell wall biogenesis"/>
    <property type="evidence" value="ECO:0007669"/>
    <property type="project" value="InterPro"/>
</dbReference>
<keyword evidence="23 29" id="KW-0594">Phospholipid biosynthesis</keyword>
<evidence type="ECO:0000256" key="32">
    <source>
        <dbReference type="SAM" id="MobiDB-lite"/>
    </source>
</evidence>
<dbReference type="InterPro" id="IPR036274">
    <property type="entry name" value="HR1_rpt_sf"/>
</dbReference>
<evidence type="ECO:0000256" key="7">
    <source>
        <dbReference type="ARBA" id="ARBA00022603"/>
    </source>
</evidence>
<dbReference type="PROSITE" id="PS50081">
    <property type="entry name" value="ZF_DAG_PE_2"/>
    <property type="match status" value="2"/>
</dbReference>
<dbReference type="SMART" id="SM00109">
    <property type="entry name" value="C1"/>
    <property type="match status" value="2"/>
</dbReference>
<dbReference type="STRING" id="1305764.R9P0N9"/>
<feature type="topological domain" description="Cytoplasmic" evidence="29">
    <location>
        <begin position="189"/>
        <end position="1582"/>
    </location>
</feature>
<keyword evidence="12" id="KW-0677">Repeat</keyword>
<feature type="intramembrane region" description="Helical" evidence="29">
    <location>
        <begin position="22"/>
        <end position="42"/>
    </location>
</feature>
<dbReference type="Gene3D" id="1.10.287.160">
    <property type="entry name" value="HR1 repeat"/>
    <property type="match status" value="1"/>
</dbReference>
<keyword evidence="24 29" id="KW-1208">Phospholipid metabolism</keyword>
<evidence type="ECO:0000256" key="5">
    <source>
        <dbReference type="ARBA" id="ARBA00022527"/>
    </source>
</evidence>
<comment type="pathway">
    <text evidence="1 29">Phospholipid metabolism; phosphatidylcholine biosynthesis.</text>
</comment>
<dbReference type="Gene3D" id="3.30.60.20">
    <property type="match status" value="2"/>
</dbReference>
<feature type="region of interest" description="Disordered" evidence="32">
    <location>
        <begin position="992"/>
        <end position="1248"/>
    </location>
</feature>
<dbReference type="FunFam" id="3.30.200.20:FF:000103">
    <property type="entry name" value="Protein kinase C"/>
    <property type="match status" value="1"/>
</dbReference>
<evidence type="ECO:0000256" key="13">
    <source>
        <dbReference type="ARBA" id="ARBA00022741"/>
    </source>
</evidence>
<dbReference type="SUPFAM" id="SSF46585">
    <property type="entry name" value="HR1 repeat"/>
    <property type="match status" value="2"/>
</dbReference>
<dbReference type="InterPro" id="IPR002219">
    <property type="entry name" value="PKC_DAG/PE"/>
</dbReference>
<dbReference type="GO" id="GO:0031966">
    <property type="term" value="C:mitochondrial membrane"/>
    <property type="evidence" value="ECO:0007669"/>
    <property type="project" value="UniProtKB-SubCell"/>
</dbReference>
<dbReference type="Pfam" id="PF02185">
    <property type="entry name" value="HR1"/>
    <property type="match status" value="2"/>
</dbReference>
<keyword evidence="6" id="KW-0597">Phosphoprotein</keyword>
<feature type="transmembrane region" description="Helical" evidence="33">
    <location>
        <begin position="97"/>
        <end position="119"/>
    </location>
</feature>
<feature type="region of interest" description="Disordered" evidence="32">
    <location>
        <begin position="620"/>
        <end position="639"/>
    </location>
</feature>
<gene>
    <name evidence="39" type="ORF">PHSY_002257</name>
</gene>